<accession>T1FQ57</accession>
<organism evidence="3 4">
    <name type="scientific">Helobdella robusta</name>
    <name type="common">Californian leech</name>
    <dbReference type="NCBI Taxonomy" id="6412"/>
    <lineage>
        <taxon>Eukaryota</taxon>
        <taxon>Metazoa</taxon>
        <taxon>Spiralia</taxon>
        <taxon>Lophotrochozoa</taxon>
        <taxon>Annelida</taxon>
        <taxon>Clitellata</taxon>
        <taxon>Hirudinea</taxon>
        <taxon>Rhynchobdellida</taxon>
        <taxon>Glossiphoniidae</taxon>
        <taxon>Helobdella</taxon>
    </lineage>
</organism>
<protein>
    <recommendedName>
        <fullName evidence="5">Transmembrane protein 209</fullName>
    </recommendedName>
</protein>
<evidence type="ECO:0000313" key="3">
    <source>
        <dbReference type="EnsemblMetazoa" id="HelroP188596"/>
    </source>
</evidence>
<dbReference type="InParanoid" id="T1FQ57"/>
<keyword evidence="1" id="KW-0472">Membrane</keyword>
<reference evidence="2 4" key="2">
    <citation type="journal article" date="2013" name="Nature">
        <title>Insights into bilaterian evolution from three spiralian genomes.</title>
        <authorList>
            <person name="Simakov O."/>
            <person name="Marletaz F."/>
            <person name="Cho S.J."/>
            <person name="Edsinger-Gonzales E."/>
            <person name="Havlak P."/>
            <person name="Hellsten U."/>
            <person name="Kuo D.H."/>
            <person name="Larsson T."/>
            <person name="Lv J."/>
            <person name="Arendt D."/>
            <person name="Savage R."/>
            <person name="Osoegawa K."/>
            <person name="de Jong P."/>
            <person name="Grimwood J."/>
            <person name="Chapman J.A."/>
            <person name="Shapiro H."/>
            <person name="Aerts A."/>
            <person name="Otillar R.P."/>
            <person name="Terry A.Y."/>
            <person name="Boore J.L."/>
            <person name="Grigoriev I.V."/>
            <person name="Lindberg D.R."/>
            <person name="Seaver E.C."/>
            <person name="Weisblat D.A."/>
            <person name="Putnam N.H."/>
            <person name="Rokhsar D.S."/>
        </authorList>
    </citation>
    <scope>NUCLEOTIDE SEQUENCE</scope>
</reference>
<keyword evidence="1" id="KW-0812">Transmembrane</keyword>
<dbReference type="GO" id="GO:0016020">
    <property type="term" value="C:membrane"/>
    <property type="evidence" value="ECO:0000318"/>
    <property type="project" value="GO_Central"/>
</dbReference>
<dbReference type="PANTHER" id="PTHR21780:SF0">
    <property type="entry name" value="TRANSMEMBRANE PROTEIN 209"/>
    <property type="match status" value="1"/>
</dbReference>
<dbReference type="RefSeq" id="XP_009019558.1">
    <property type="nucleotide sequence ID" value="XM_009021310.1"/>
</dbReference>
<sequence length="536" mass="60661">MILMNERFNSSLVKQVSDIRRLHFQHSTNMFWAVVNLFVAFILHLEMSYGTFIMALDLMFPSFKMWYIGVLVEVLFILNACCNLIKYMKVKTLKPLVVTDVLKKACNISDDEPGFVSMESEPSNNIPVLNGHVMEKLPEYSPSHYSSYLSMSTPRTSHSTSNDLYNCHALNNSLDSRSHDDVIEDVHSLKSFLKEQNENELRCRRVEMALGNSGGTFLHSPRSYNYAQIQQQHSPISQLMPPLSPPLDHYHHQHLNGTSIYPPNIYQLARPAQQTNTSHSTGGTFLNSDSNADDAWSSLDVSNKLDLWTERLRKYLSGTILKKLVDEMASVNSLLAGAGMEDVQVGGVSITALKQLTTTKTHLLPHLSNILPFLEISSNQEYVVQRVKELNSGGGLSCFKWNGGGEMRGGRRWEEILPTDSALLMHCLCCYLDMRLPSHPTFSDGKPFTNQHLIRASNKTGVSEMKDGIYFLEGDVHPPHYDVIYNGSLYKIKRGRLNLFHAILLFFYFIKTKEHGTIGRMSLGMSGINILWIFDN</sequence>
<feature type="transmembrane region" description="Helical" evidence="1">
    <location>
        <begin position="30"/>
        <end position="53"/>
    </location>
</feature>
<dbReference type="STRING" id="6412.T1FQ57"/>
<reference evidence="4" key="1">
    <citation type="submission" date="2012-12" db="EMBL/GenBank/DDBJ databases">
        <authorList>
            <person name="Hellsten U."/>
            <person name="Grimwood J."/>
            <person name="Chapman J.A."/>
            <person name="Shapiro H."/>
            <person name="Aerts A."/>
            <person name="Otillar R.P."/>
            <person name="Terry A.Y."/>
            <person name="Boore J.L."/>
            <person name="Simakov O."/>
            <person name="Marletaz F."/>
            <person name="Cho S.-J."/>
            <person name="Edsinger-Gonzales E."/>
            <person name="Havlak P."/>
            <person name="Kuo D.-H."/>
            <person name="Larsson T."/>
            <person name="Lv J."/>
            <person name="Arendt D."/>
            <person name="Savage R."/>
            <person name="Osoegawa K."/>
            <person name="de Jong P."/>
            <person name="Lindberg D.R."/>
            <person name="Seaver E.C."/>
            <person name="Weisblat D.A."/>
            <person name="Putnam N.H."/>
            <person name="Grigoriev I.V."/>
            <person name="Rokhsar D.S."/>
        </authorList>
    </citation>
    <scope>NUCLEOTIDE SEQUENCE</scope>
</reference>
<reference evidence="3" key="3">
    <citation type="submission" date="2015-06" db="UniProtKB">
        <authorList>
            <consortium name="EnsemblMetazoa"/>
        </authorList>
    </citation>
    <scope>IDENTIFICATION</scope>
</reference>
<gene>
    <name evidence="3" type="primary">20210954</name>
    <name evidence="2" type="ORF">HELRODRAFT_188596</name>
</gene>
<evidence type="ECO:0000313" key="2">
    <source>
        <dbReference type="EMBL" id="ESO02150.1"/>
    </source>
</evidence>
<dbReference type="HOGENOM" id="CLU_028470_1_0_1"/>
<dbReference type="InterPro" id="IPR019176">
    <property type="entry name" value="Cytochrome_B561-rel"/>
</dbReference>
<dbReference type="EMBL" id="AMQM01000807">
    <property type="status" value="NOT_ANNOTATED_CDS"/>
    <property type="molecule type" value="Genomic_DNA"/>
</dbReference>
<keyword evidence="1" id="KW-1133">Transmembrane helix</keyword>
<dbReference type="EnsemblMetazoa" id="HelroT188596">
    <property type="protein sequence ID" value="HelroP188596"/>
    <property type="gene ID" value="HelroG188596"/>
</dbReference>
<dbReference type="Pfam" id="PF09786">
    <property type="entry name" value="CytochromB561_N"/>
    <property type="match status" value="1"/>
</dbReference>
<evidence type="ECO:0000256" key="1">
    <source>
        <dbReference type="SAM" id="Phobius"/>
    </source>
</evidence>
<dbReference type="eggNOG" id="KOG4670">
    <property type="taxonomic scope" value="Eukaryota"/>
</dbReference>
<evidence type="ECO:0008006" key="5">
    <source>
        <dbReference type="Google" id="ProtNLM"/>
    </source>
</evidence>
<keyword evidence="4" id="KW-1185">Reference proteome</keyword>
<proteinExistence type="predicted"/>
<evidence type="ECO:0000313" key="4">
    <source>
        <dbReference type="Proteomes" id="UP000015101"/>
    </source>
</evidence>
<dbReference type="AlphaFoldDB" id="T1FQ57"/>
<dbReference type="EMBL" id="KB096742">
    <property type="protein sequence ID" value="ESO02150.1"/>
    <property type="molecule type" value="Genomic_DNA"/>
</dbReference>
<dbReference type="FunCoup" id="T1FQ57">
    <property type="interactions" value="1118"/>
</dbReference>
<name>T1FQ57_HELRO</name>
<dbReference type="Proteomes" id="UP000015101">
    <property type="component" value="Unassembled WGS sequence"/>
</dbReference>
<dbReference type="GeneID" id="20210954"/>
<dbReference type="KEGG" id="hro:HELRODRAFT_188596"/>
<dbReference type="OrthoDB" id="509821at2759"/>
<dbReference type="PANTHER" id="PTHR21780">
    <property type="entry name" value="TRANSMEMBRANE PROTEIN 209"/>
    <property type="match status" value="1"/>
</dbReference>
<feature type="transmembrane region" description="Helical" evidence="1">
    <location>
        <begin position="65"/>
        <end position="85"/>
    </location>
</feature>
<dbReference type="CTD" id="20210954"/>